<feature type="transmembrane region" description="Helical" evidence="8">
    <location>
        <begin position="98"/>
        <end position="116"/>
    </location>
</feature>
<dbReference type="Gene3D" id="1.20.1250.20">
    <property type="entry name" value="MFS general substrate transporter like domains"/>
    <property type="match status" value="1"/>
</dbReference>
<keyword evidence="3" id="KW-1003">Cell membrane</keyword>
<evidence type="ECO:0000313" key="10">
    <source>
        <dbReference type="EMBL" id="LAC21920.1"/>
    </source>
</evidence>
<dbReference type="SUPFAM" id="SSF103473">
    <property type="entry name" value="MFS general substrate transporter"/>
    <property type="match status" value="1"/>
</dbReference>
<evidence type="ECO:0000256" key="8">
    <source>
        <dbReference type="SAM" id="Phobius"/>
    </source>
</evidence>
<feature type="transmembrane region" description="Helical" evidence="8">
    <location>
        <begin position="264"/>
        <end position="287"/>
    </location>
</feature>
<evidence type="ECO:0000256" key="4">
    <source>
        <dbReference type="ARBA" id="ARBA00022597"/>
    </source>
</evidence>
<accession>A0A6A7FUH1</accession>
<feature type="transmembrane region" description="Helical" evidence="8">
    <location>
        <begin position="430"/>
        <end position="449"/>
    </location>
</feature>
<dbReference type="InterPro" id="IPR020846">
    <property type="entry name" value="MFS_dom"/>
</dbReference>
<dbReference type="InterPro" id="IPR050549">
    <property type="entry name" value="MFS_Trehalose_Transporter"/>
</dbReference>
<dbReference type="GO" id="GO:0022857">
    <property type="term" value="F:transmembrane transporter activity"/>
    <property type="evidence" value="ECO:0007669"/>
    <property type="project" value="InterPro"/>
</dbReference>
<dbReference type="GO" id="GO:0005886">
    <property type="term" value="C:plasma membrane"/>
    <property type="evidence" value="ECO:0007669"/>
    <property type="project" value="UniProtKB-SubCell"/>
</dbReference>
<evidence type="ECO:0000256" key="2">
    <source>
        <dbReference type="ARBA" id="ARBA00022448"/>
    </source>
</evidence>
<feature type="transmembrane region" description="Helical" evidence="8">
    <location>
        <begin position="362"/>
        <end position="386"/>
    </location>
</feature>
<dbReference type="FunFam" id="1.20.1250.20:FF:000218">
    <property type="entry name" value="facilitated trehalose transporter Tret1"/>
    <property type="match status" value="1"/>
</dbReference>
<evidence type="ECO:0000256" key="6">
    <source>
        <dbReference type="ARBA" id="ARBA00022989"/>
    </source>
</evidence>
<feature type="transmembrane region" description="Helical" evidence="8">
    <location>
        <begin position="122"/>
        <end position="144"/>
    </location>
</feature>
<dbReference type="PANTHER" id="PTHR48021:SF34">
    <property type="entry name" value="FACILITATED TREHALOSE TRANSPORTER TRET1-2 HOMOLOG-LIKE PROTEIN"/>
    <property type="match status" value="1"/>
</dbReference>
<evidence type="ECO:0000256" key="7">
    <source>
        <dbReference type="ARBA" id="ARBA00023136"/>
    </source>
</evidence>
<dbReference type="InterPro" id="IPR003663">
    <property type="entry name" value="Sugar/inositol_transpt"/>
</dbReference>
<organism evidence="10">
    <name type="scientific">Hirondellea gigas</name>
    <dbReference type="NCBI Taxonomy" id="1518452"/>
    <lineage>
        <taxon>Eukaryota</taxon>
        <taxon>Metazoa</taxon>
        <taxon>Ecdysozoa</taxon>
        <taxon>Arthropoda</taxon>
        <taxon>Crustacea</taxon>
        <taxon>Multicrustacea</taxon>
        <taxon>Malacostraca</taxon>
        <taxon>Eumalacostraca</taxon>
        <taxon>Peracarida</taxon>
        <taxon>Amphipoda</taxon>
        <taxon>Amphilochidea</taxon>
        <taxon>Lysianassida</taxon>
        <taxon>Lysianassidira</taxon>
        <taxon>Lysianassoidea</taxon>
        <taxon>Lysianassidae</taxon>
        <taxon>Hirondellea</taxon>
    </lineage>
</organism>
<feature type="transmembrane region" description="Helical" evidence="8">
    <location>
        <begin position="327"/>
        <end position="350"/>
    </location>
</feature>
<sequence>MGSSTLDLIYGRSPQRITQVLATLVIALGPLATGLGKGYSSPALVSMQDSATLNNTMEGMGFIIDQEQGSWVASLSLLGAFFGGIPGGMAMKFGRQKVILAVALPFSLCWMLTVFANSVYMVYASSFLCGVCSAVIALVSPVYISEIAHPEIRGCLCSLAKLAGHVGMLLSFIVGGYVNWRQLAMIAAIAPAVLFVAVWAIPETPSYLLYISKDEEAEASYAWFNPGEDVSQEMQAMKENIKAIKDENSMSCFKEWRQDLARPILITCGLMIFQKFSGANAFNFYAVPILSEAFVGINPYNAAVVVGLLQIVAGMVSSVLIDIVGRLPLLVVSNFLMSAALAGFGTFMYIAGTYGVVGFWDWIPLSCALIFQIAFAIGISPISWLYIGELFPLKHRGLGAIANSVSYACSFVSVKTFVDFKQALGLHGSFWLYSGISVIGLIFTIAFVPETKGKDLHERQRKYTPQEKYTQIDEREIENKLIP</sequence>
<proteinExistence type="evidence at transcript level"/>
<dbReference type="PROSITE" id="PS50850">
    <property type="entry name" value="MFS"/>
    <property type="match status" value="1"/>
</dbReference>
<evidence type="ECO:0000256" key="5">
    <source>
        <dbReference type="ARBA" id="ARBA00022692"/>
    </source>
</evidence>
<keyword evidence="7 8" id="KW-0472">Membrane</keyword>
<dbReference type="InterPro" id="IPR005828">
    <property type="entry name" value="MFS_sugar_transport-like"/>
</dbReference>
<reference evidence="10" key="1">
    <citation type="submission" date="2017-11" db="EMBL/GenBank/DDBJ databases">
        <title>The sensing device of the deep-sea amphipod.</title>
        <authorList>
            <person name="Kobayashi H."/>
            <person name="Nagahama T."/>
            <person name="Arai W."/>
            <person name="Sasagawa Y."/>
            <person name="Umeda M."/>
            <person name="Hayashi T."/>
            <person name="Nikaido I."/>
            <person name="Watanabe H."/>
            <person name="Oguri K."/>
            <person name="Kitazato H."/>
            <person name="Fujioka K."/>
            <person name="Kido Y."/>
            <person name="Takami H."/>
        </authorList>
    </citation>
    <scope>NUCLEOTIDE SEQUENCE</scope>
    <source>
        <tissue evidence="10">Whole body</tissue>
    </source>
</reference>
<keyword evidence="6 8" id="KW-1133">Transmembrane helix</keyword>
<dbReference type="PANTHER" id="PTHR48021">
    <property type="match status" value="1"/>
</dbReference>
<keyword evidence="4" id="KW-0762">Sugar transport</keyword>
<dbReference type="PRINTS" id="PR00171">
    <property type="entry name" value="SUGRTRNSPORT"/>
</dbReference>
<evidence type="ECO:0000256" key="1">
    <source>
        <dbReference type="ARBA" id="ARBA00004651"/>
    </source>
</evidence>
<protein>
    <submittedName>
        <fullName evidence="10">Facilitated trehalose transporter Tret1-like isoform X2</fullName>
    </submittedName>
</protein>
<evidence type="ECO:0000259" key="9">
    <source>
        <dbReference type="PROSITE" id="PS50850"/>
    </source>
</evidence>
<feature type="transmembrane region" description="Helical" evidence="8">
    <location>
        <begin position="20"/>
        <end position="39"/>
    </location>
</feature>
<dbReference type="EMBL" id="IACT01002652">
    <property type="protein sequence ID" value="LAC21920.1"/>
    <property type="molecule type" value="mRNA"/>
</dbReference>
<name>A0A6A7FUH1_9CRUS</name>
<keyword evidence="5 8" id="KW-0812">Transmembrane</keyword>
<dbReference type="InterPro" id="IPR036259">
    <property type="entry name" value="MFS_trans_sf"/>
</dbReference>
<feature type="transmembrane region" description="Helical" evidence="8">
    <location>
        <begin position="183"/>
        <end position="201"/>
    </location>
</feature>
<feature type="transmembrane region" description="Helical" evidence="8">
    <location>
        <begin position="299"/>
        <end position="320"/>
    </location>
</feature>
<dbReference type="Pfam" id="PF00083">
    <property type="entry name" value="Sugar_tr"/>
    <property type="match status" value="1"/>
</dbReference>
<dbReference type="AlphaFoldDB" id="A0A6A7FUH1"/>
<feature type="transmembrane region" description="Helical" evidence="8">
    <location>
        <begin position="71"/>
        <end position="91"/>
    </location>
</feature>
<feature type="domain" description="Major facilitator superfamily (MFS) profile" evidence="9">
    <location>
        <begin position="22"/>
        <end position="452"/>
    </location>
</feature>
<comment type="subcellular location">
    <subcellularLocation>
        <location evidence="1">Cell membrane</location>
        <topology evidence="1">Multi-pass membrane protein</topology>
    </subcellularLocation>
</comment>
<feature type="transmembrane region" description="Helical" evidence="8">
    <location>
        <begin position="156"/>
        <end position="177"/>
    </location>
</feature>
<keyword evidence="2" id="KW-0813">Transport</keyword>
<evidence type="ECO:0000256" key="3">
    <source>
        <dbReference type="ARBA" id="ARBA00022475"/>
    </source>
</evidence>
<feature type="transmembrane region" description="Helical" evidence="8">
    <location>
        <begin position="398"/>
        <end position="418"/>
    </location>
</feature>